<protein>
    <submittedName>
        <fullName evidence="1">Uncharacterized protein</fullName>
    </submittedName>
</protein>
<gene>
    <name evidence="1" type="ORF">MRATA1EN22A_LOCUS13508</name>
</gene>
<dbReference type="Proteomes" id="UP001162501">
    <property type="component" value="Chromosome 23"/>
</dbReference>
<evidence type="ECO:0000313" key="2">
    <source>
        <dbReference type="Proteomes" id="UP001162501"/>
    </source>
</evidence>
<reference evidence="1" key="2">
    <citation type="submission" date="2025-03" db="EMBL/GenBank/DDBJ databases">
        <authorList>
            <consortium name="ELIXIR-Norway"/>
            <consortium name="Elixir Norway"/>
        </authorList>
    </citation>
    <scope>NUCLEOTIDE SEQUENCE</scope>
</reference>
<feature type="non-terminal residue" evidence="1">
    <location>
        <position position="53"/>
    </location>
</feature>
<name>A0AC59Z3H6_RANTA</name>
<sequence length="53" mass="5800">MDYLSHFHTTRLRDQRTARGRRLPENVSASPPSTCTATGAAGLGPTRSSRTTR</sequence>
<reference evidence="1" key="1">
    <citation type="submission" date="2023-05" db="EMBL/GenBank/DDBJ databases">
        <authorList>
            <consortium name="ELIXIR-Norway"/>
        </authorList>
    </citation>
    <scope>NUCLEOTIDE SEQUENCE</scope>
</reference>
<dbReference type="EMBL" id="OX596107">
    <property type="protein sequence ID" value="CAN0197131.1"/>
    <property type="molecule type" value="Genomic_DNA"/>
</dbReference>
<accession>A0AC59Z3H6</accession>
<evidence type="ECO:0000313" key="1">
    <source>
        <dbReference type="EMBL" id="CAN0197131.1"/>
    </source>
</evidence>
<organism evidence="1 2">
    <name type="scientific">Rangifer tarandus platyrhynchus</name>
    <name type="common">Svalbard reindeer</name>
    <dbReference type="NCBI Taxonomy" id="3082113"/>
    <lineage>
        <taxon>Eukaryota</taxon>
        <taxon>Metazoa</taxon>
        <taxon>Chordata</taxon>
        <taxon>Craniata</taxon>
        <taxon>Vertebrata</taxon>
        <taxon>Euteleostomi</taxon>
        <taxon>Mammalia</taxon>
        <taxon>Eutheria</taxon>
        <taxon>Laurasiatheria</taxon>
        <taxon>Artiodactyla</taxon>
        <taxon>Ruminantia</taxon>
        <taxon>Pecora</taxon>
        <taxon>Cervidae</taxon>
        <taxon>Odocoileinae</taxon>
        <taxon>Rangifer</taxon>
    </lineage>
</organism>
<proteinExistence type="predicted"/>